<dbReference type="AlphaFoldDB" id="A0A2C8FBU2"/>
<dbReference type="SMART" id="SM00283">
    <property type="entry name" value="MA"/>
    <property type="match status" value="1"/>
</dbReference>
<keyword evidence="8 10" id="KW-0807">Transducer</keyword>
<keyword evidence="3" id="KW-0808">Transferase</keyword>
<keyword evidence="11" id="KW-0472">Membrane</keyword>
<dbReference type="CDD" id="cd00130">
    <property type="entry name" value="PAS"/>
    <property type="match status" value="1"/>
</dbReference>
<reference evidence="16" key="1">
    <citation type="submission" date="2017-09" db="EMBL/GenBank/DDBJ databases">
        <authorList>
            <person name="Regsiter A."/>
            <person name="William W."/>
        </authorList>
    </citation>
    <scope>NUCLEOTIDE SEQUENCE [LARGE SCALE GENOMIC DNA]</scope>
    <source>
        <strain evidence="16">500-1</strain>
    </source>
</reference>
<dbReference type="GO" id="GO:0004888">
    <property type="term" value="F:transmembrane signaling receptor activity"/>
    <property type="evidence" value="ECO:0007669"/>
    <property type="project" value="InterPro"/>
</dbReference>
<dbReference type="EMBL" id="LT907975">
    <property type="protein sequence ID" value="SOB59961.1"/>
    <property type="molecule type" value="Genomic_DNA"/>
</dbReference>
<evidence type="ECO:0000259" key="14">
    <source>
        <dbReference type="PROSITE" id="PS50885"/>
    </source>
</evidence>
<organism evidence="15 16">
    <name type="scientific">Pseudodesulfovibrio profundus</name>
    <dbReference type="NCBI Taxonomy" id="57320"/>
    <lineage>
        <taxon>Bacteria</taxon>
        <taxon>Pseudomonadati</taxon>
        <taxon>Thermodesulfobacteriota</taxon>
        <taxon>Desulfovibrionia</taxon>
        <taxon>Desulfovibrionales</taxon>
        <taxon>Desulfovibrionaceae</taxon>
    </lineage>
</organism>
<evidence type="ECO:0000256" key="9">
    <source>
        <dbReference type="ARBA" id="ARBA00029447"/>
    </source>
</evidence>
<sequence>MSLGFQSKLTLATLFIVVLTIACMAGVNFVNSRSEYLESGIAALEDVSATLAETVAMQDHLARKKIISDLNIFKSTMGVSGLPMFEMLYDVDMTITDQVTGTTRDVTIPAFKLGSKYLHESSTLVDTMAETSGVLSSVLQLSDEKLIRVSTTIPVAGGSSAKGVYIPSGNKAYRAILAGDRYEGIMRMGGGWYVVAYEAIRDFDENVMGALEVARPVISDEFSRFIRNVNVGGKGHSYVFLADGWQPVEGANEQTDAALITKVLADREIAAQGGVVSVDIDGETIHSRVVPFEPWGAFIVTSITQSDILQGVDKRILISAAESAVLPLVIALVIIGVVSRQLVAPMNTLAAAADDVSKGNFQCDFDYKAKDAIGRTMDAVVHMVGEMKNQLGFSQGVLKGVTIPCAVVDLDNKVTHLNQAAADVLGKRKEPEKYYGTTLNEVVYHNSKRKTLTQVAMKKCEQVEWEIELVRDVDNSKAILQAVATPIYDLDGVLIGAITIWVDLTEERRQQQTVEAKNRLIEEAAREANGIAHSVSDSSKDLSESIRKANEGALQQRDRAQEASTAMEQMNASVVEVAKNANVTAGLSQEASGFAREGAAIVGKSVEMMREVHQQSEGLRAQMDELGEHANGIGAIMGVITDIADQTNLLALNAAIEAARAGEAGRGFAVVADEVRKLAEKTMDATQEVGSYIQSIQQSAANNIDSNDRALKSLGECRTMIERSGESLQAIVAKADEAAEQVQSIAAAAKEQSTTSEEINAATETVNRIAEETAQSMQESSIAIEALNTLAGNLRSAIGKMQR</sequence>
<evidence type="ECO:0000313" key="16">
    <source>
        <dbReference type="Proteomes" id="UP000219215"/>
    </source>
</evidence>
<dbReference type="InterPro" id="IPR033462">
    <property type="entry name" value="Cache_3-Cache_2"/>
</dbReference>
<dbReference type="PROSITE" id="PS50885">
    <property type="entry name" value="HAMP"/>
    <property type="match status" value="1"/>
</dbReference>
<dbReference type="PANTHER" id="PTHR32089">
    <property type="entry name" value="METHYL-ACCEPTING CHEMOTAXIS PROTEIN MCPB"/>
    <property type="match status" value="1"/>
</dbReference>
<evidence type="ECO:0000256" key="5">
    <source>
        <dbReference type="ARBA" id="ARBA00022777"/>
    </source>
</evidence>
<protein>
    <submittedName>
        <fullName evidence="15">Methyl-accepting chemotaxis sensory transducer with Pas/Pac sensor</fullName>
    </submittedName>
</protein>
<dbReference type="PANTHER" id="PTHR32089:SF112">
    <property type="entry name" value="LYSOZYME-LIKE PROTEIN-RELATED"/>
    <property type="match status" value="1"/>
</dbReference>
<dbReference type="Gene3D" id="3.30.450.20">
    <property type="entry name" value="PAS domain"/>
    <property type="match status" value="1"/>
</dbReference>
<evidence type="ECO:0000256" key="4">
    <source>
        <dbReference type="ARBA" id="ARBA00022741"/>
    </source>
</evidence>
<evidence type="ECO:0000256" key="1">
    <source>
        <dbReference type="ARBA" id="ARBA00004370"/>
    </source>
</evidence>
<dbReference type="RefSeq" id="WP_097012755.1">
    <property type="nucleotide sequence ID" value="NZ_LT907975.1"/>
</dbReference>
<keyword evidence="11" id="KW-1133">Transmembrane helix</keyword>
<evidence type="ECO:0000256" key="11">
    <source>
        <dbReference type="SAM" id="Phobius"/>
    </source>
</evidence>
<evidence type="ECO:0000256" key="7">
    <source>
        <dbReference type="ARBA" id="ARBA00023012"/>
    </source>
</evidence>
<dbReference type="CDD" id="cd11386">
    <property type="entry name" value="MCP_signal"/>
    <property type="match status" value="1"/>
</dbReference>
<evidence type="ECO:0000256" key="8">
    <source>
        <dbReference type="ARBA" id="ARBA00023224"/>
    </source>
</evidence>
<dbReference type="InterPro" id="IPR013656">
    <property type="entry name" value="PAS_4"/>
</dbReference>
<dbReference type="GO" id="GO:0000160">
    <property type="term" value="P:phosphorelay signal transduction system"/>
    <property type="evidence" value="ECO:0007669"/>
    <property type="project" value="UniProtKB-KW"/>
</dbReference>
<dbReference type="InterPro" id="IPR003660">
    <property type="entry name" value="HAMP_dom"/>
</dbReference>
<dbReference type="GO" id="GO:0016020">
    <property type="term" value="C:membrane"/>
    <property type="evidence" value="ECO:0007669"/>
    <property type="project" value="UniProtKB-SubCell"/>
</dbReference>
<keyword evidence="11" id="KW-0812">Transmembrane</keyword>
<evidence type="ECO:0000259" key="13">
    <source>
        <dbReference type="PROSITE" id="PS50113"/>
    </source>
</evidence>
<evidence type="ECO:0000256" key="3">
    <source>
        <dbReference type="ARBA" id="ARBA00022679"/>
    </source>
</evidence>
<feature type="transmembrane region" description="Helical" evidence="11">
    <location>
        <begin position="316"/>
        <end position="338"/>
    </location>
</feature>
<keyword evidence="16" id="KW-1185">Reference proteome</keyword>
<dbReference type="SUPFAM" id="SSF55785">
    <property type="entry name" value="PYP-like sensor domain (PAS domain)"/>
    <property type="match status" value="1"/>
</dbReference>
<dbReference type="Proteomes" id="UP000219215">
    <property type="component" value="Chromosome DPRO"/>
</dbReference>
<dbReference type="InterPro" id="IPR029151">
    <property type="entry name" value="Sensor-like_sf"/>
</dbReference>
<dbReference type="Pfam" id="PF17201">
    <property type="entry name" value="Cache_3-Cache_2"/>
    <property type="match status" value="1"/>
</dbReference>
<dbReference type="Pfam" id="PF08448">
    <property type="entry name" value="PAS_4"/>
    <property type="match status" value="1"/>
</dbReference>
<evidence type="ECO:0000256" key="6">
    <source>
        <dbReference type="ARBA" id="ARBA00022840"/>
    </source>
</evidence>
<dbReference type="GO" id="GO:0006935">
    <property type="term" value="P:chemotaxis"/>
    <property type="evidence" value="ECO:0007669"/>
    <property type="project" value="InterPro"/>
</dbReference>
<dbReference type="SMART" id="SM00304">
    <property type="entry name" value="HAMP"/>
    <property type="match status" value="1"/>
</dbReference>
<dbReference type="FunFam" id="1.10.287.950:FF:000001">
    <property type="entry name" value="Methyl-accepting chemotaxis sensory transducer"/>
    <property type="match status" value="1"/>
</dbReference>
<dbReference type="PROSITE" id="PS50113">
    <property type="entry name" value="PAC"/>
    <property type="match status" value="1"/>
</dbReference>
<accession>A0A2C8FBU2</accession>
<dbReference type="Pfam" id="PF00015">
    <property type="entry name" value="MCPsignal"/>
    <property type="match status" value="1"/>
</dbReference>
<evidence type="ECO:0000259" key="12">
    <source>
        <dbReference type="PROSITE" id="PS50111"/>
    </source>
</evidence>
<dbReference type="GO" id="GO:0005524">
    <property type="term" value="F:ATP binding"/>
    <property type="evidence" value="ECO:0007669"/>
    <property type="project" value="UniProtKB-KW"/>
</dbReference>
<dbReference type="Gene3D" id="6.10.340.10">
    <property type="match status" value="1"/>
</dbReference>
<dbReference type="InterPro" id="IPR035965">
    <property type="entry name" value="PAS-like_dom_sf"/>
</dbReference>
<evidence type="ECO:0000256" key="10">
    <source>
        <dbReference type="PROSITE-ProRule" id="PRU00284"/>
    </source>
</evidence>
<feature type="domain" description="Methyl-accepting transducer" evidence="12">
    <location>
        <begin position="531"/>
        <end position="767"/>
    </location>
</feature>
<dbReference type="InterPro" id="IPR000700">
    <property type="entry name" value="PAS-assoc_C"/>
</dbReference>
<feature type="domain" description="HAMP" evidence="14">
    <location>
        <begin position="340"/>
        <end position="392"/>
    </location>
</feature>
<dbReference type="InterPro" id="IPR004090">
    <property type="entry name" value="Chemotax_Me-accpt_rcpt"/>
</dbReference>
<dbReference type="SUPFAM" id="SSF58104">
    <property type="entry name" value="Methyl-accepting chemotaxis protein (MCP) signaling domain"/>
    <property type="match status" value="1"/>
</dbReference>
<dbReference type="InterPro" id="IPR004089">
    <property type="entry name" value="MCPsignal_dom"/>
</dbReference>
<dbReference type="PRINTS" id="PR00260">
    <property type="entry name" value="CHEMTRNSDUCR"/>
</dbReference>
<evidence type="ECO:0000313" key="15">
    <source>
        <dbReference type="EMBL" id="SOB59961.1"/>
    </source>
</evidence>
<dbReference type="PROSITE" id="PS50111">
    <property type="entry name" value="CHEMOTAXIS_TRANSDUC_2"/>
    <property type="match status" value="1"/>
</dbReference>
<dbReference type="GO" id="GO:0016301">
    <property type="term" value="F:kinase activity"/>
    <property type="evidence" value="ECO:0007669"/>
    <property type="project" value="UniProtKB-KW"/>
</dbReference>
<keyword evidence="5" id="KW-0418">Kinase</keyword>
<evidence type="ECO:0000256" key="2">
    <source>
        <dbReference type="ARBA" id="ARBA00022553"/>
    </source>
</evidence>
<name>A0A2C8FBU2_9BACT</name>
<dbReference type="InterPro" id="IPR000014">
    <property type="entry name" value="PAS"/>
</dbReference>
<keyword evidence="7" id="KW-0902">Two-component regulatory system</keyword>
<proteinExistence type="inferred from homology"/>
<comment type="subcellular location">
    <subcellularLocation>
        <location evidence="1">Membrane</location>
    </subcellularLocation>
</comment>
<keyword evidence="2" id="KW-0597">Phosphoprotein</keyword>
<dbReference type="Gene3D" id="1.10.287.950">
    <property type="entry name" value="Methyl-accepting chemotaxis protein"/>
    <property type="match status" value="1"/>
</dbReference>
<dbReference type="SUPFAM" id="SSF103190">
    <property type="entry name" value="Sensory domain-like"/>
    <property type="match status" value="1"/>
</dbReference>
<gene>
    <name evidence="15" type="ORF">DPRO_3051</name>
</gene>
<feature type="domain" description="PAC" evidence="13">
    <location>
        <begin position="463"/>
        <end position="516"/>
    </location>
</feature>
<keyword evidence="6" id="KW-0067">ATP-binding</keyword>
<keyword evidence="4" id="KW-0547">Nucleotide-binding</keyword>
<comment type="similarity">
    <text evidence="9">Belongs to the methyl-accepting chemotaxis (MCP) protein family.</text>
</comment>
<dbReference type="OrthoDB" id="9816383at2"/>
<dbReference type="KEGG" id="pprf:DPRO_3051"/>